<dbReference type="Gene3D" id="2.60.40.1120">
    <property type="entry name" value="Carboxypeptidase-like, regulatory domain"/>
    <property type="match status" value="1"/>
</dbReference>
<keyword evidence="1" id="KW-0732">Signal</keyword>
<dbReference type="InterPro" id="IPR039426">
    <property type="entry name" value="TonB-dep_rcpt-like"/>
</dbReference>
<evidence type="ECO:0000256" key="2">
    <source>
        <dbReference type="PROSITE-ProRule" id="PRU01360"/>
    </source>
</evidence>
<keyword evidence="2" id="KW-0813">Transport</keyword>
<name>A0A6L3KZ57_9BACE</name>
<evidence type="ECO:0000256" key="1">
    <source>
        <dbReference type="ARBA" id="ARBA00022729"/>
    </source>
</evidence>
<keyword evidence="4" id="KW-0675">Receptor</keyword>
<dbReference type="InterPro" id="IPR037066">
    <property type="entry name" value="Plug_dom_sf"/>
</dbReference>
<dbReference type="SUPFAM" id="SSF49464">
    <property type="entry name" value="Carboxypeptidase regulatory domain-like"/>
    <property type="match status" value="1"/>
</dbReference>
<proteinExistence type="inferred from homology"/>
<dbReference type="FunFam" id="2.60.40.1120:FF:000003">
    <property type="entry name" value="Outer membrane protein Omp121"/>
    <property type="match status" value="1"/>
</dbReference>
<dbReference type="EMBL" id="VVYP01000002">
    <property type="protein sequence ID" value="KAA5465802.1"/>
    <property type="molecule type" value="Genomic_DNA"/>
</dbReference>
<dbReference type="InterPro" id="IPR023996">
    <property type="entry name" value="TonB-dep_OMP_SusC/RagA"/>
</dbReference>
<protein>
    <submittedName>
        <fullName evidence="4">TonB-dependent receptor</fullName>
    </submittedName>
</protein>
<reference evidence="4 5" key="1">
    <citation type="journal article" date="2019" name="Nat. Med.">
        <title>A library of human gut bacterial isolates paired with longitudinal multiomics data enables mechanistic microbiome research.</title>
        <authorList>
            <person name="Poyet M."/>
            <person name="Groussin M."/>
            <person name="Gibbons S.M."/>
            <person name="Avila-Pacheco J."/>
            <person name="Jiang X."/>
            <person name="Kearney S.M."/>
            <person name="Perrotta A.R."/>
            <person name="Berdy B."/>
            <person name="Zhao S."/>
            <person name="Lieberman T.D."/>
            <person name="Swanson P.K."/>
            <person name="Smith M."/>
            <person name="Roesemann S."/>
            <person name="Alexander J.E."/>
            <person name="Rich S.A."/>
            <person name="Livny J."/>
            <person name="Vlamakis H."/>
            <person name="Clish C."/>
            <person name="Bullock K."/>
            <person name="Deik A."/>
            <person name="Scott J."/>
            <person name="Pierce K.A."/>
            <person name="Xavier R.J."/>
            <person name="Alm E.J."/>
        </authorList>
    </citation>
    <scope>NUCLEOTIDE SEQUENCE [LARGE SCALE GENOMIC DNA]</scope>
    <source>
        <strain evidence="4 5">BIOML-A31</strain>
    </source>
</reference>
<dbReference type="FunFam" id="2.170.130.10:FF:000003">
    <property type="entry name" value="SusC/RagA family TonB-linked outer membrane protein"/>
    <property type="match status" value="1"/>
</dbReference>
<dbReference type="PROSITE" id="PS52016">
    <property type="entry name" value="TONB_DEPENDENT_REC_3"/>
    <property type="match status" value="1"/>
</dbReference>
<sequence>METKPKRPWYLIGLLILLLSTFPSYGSLLMAQQSRKVTGTVLDYAKEPIIGANVILKGTSRGVITDVKGEFTLDNVTTASIIQISYIGYKTKEITVGQQKNLVVMLSEDSENLDEVVVVGYGTQKRASITGSVANIVSKELTAVKTGSVANTLVGRLPGLRAVQRSGAPGENIPEMDIRGFGNALIIVDGVERSFAKLDPNDVESISILKDASAAVYGSKGANGVILVTTKKGTESKPKFEYSGWYGFQRMTRYPEVYNSYQYAMLSNEAANNIGLADVYNEEKMEKFRTGDGEFYKSTNWLHAITRDNAPETSHNFSVKGGNEYARYYLSAGVMDQQSYFRSNDWNNRRYSMHAHIGTTLAKGLDVDVLLTAQSDRRNVSGGSGVFQSIQQAKPFGSPYYFDEPVGPLRSTFKEYGQGIFDERYLNSSLDINWEIPWVKGLKAKAKMSYDFRNYKNKNFNPKDPYTYEPTESGEIVKAEVGSTVGKLNQEMGNNITKDMQFSLNYTRTFGKHDISAMAMYQATNPSYEWMTGFREFMINSLPVLNAGNDLKQNNGGTEGSSLVMALIGRVNYAYANKYMIEGVLRYDGSSTFAPDKRWGTFPSVSIGWRISEESFFKENISFISNFKLRASYGVVGDQGGFSPFQYLEGYYYPSGKYLFTENVTTIGLSSSGIANPDLTWFESKIANIGFELSILNGLFTAEFDMFRRDRSGLMARRNFTLPTSFGTELPEENLNSDMTRGFELVLGHNNTIGDFTYGVKSNATITRSRNKYVERAPDSNKYTNWRNNSNDRNKDLTWGYTMIGQFRDYEEILNSPVQDSNGNKSLLPGDFKYKDLNGDNIIDDNDVSVIGLGNTPFIYFGLNLTAAWKGFDVNVLFQGAGGHKIQLGSAFYQSFMNEGNSNGMAIWIERSHRVDSKDPASEWIIGKLPPVRKAGFANNEKVNSYYLLDADYLRLKNLEIGYTVPKGLTSKIGVDKIRVFFNGSNLLTFTKGWLMKNIDPENNNSNAWYYPQAKMYNFGLSLSF</sequence>
<evidence type="ECO:0000259" key="3">
    <source>
        <dbReference type="Pfam" id="PF07715"/>
    </source>
</evidence>
<keyword evidence="2" id="KW-0998">Cell outer membrane</keyword>
<dbReference type="Pfam" id="PF07715">
    <property type="entry name" value="Plug"/>
    <property type="match status" value="1"/>
</dbReference>
<dbReference type="PANTHER" id="PTHR30069">
    <property type="entry name" value="TONB-DEPENDENT OUTER MEMBRANE RECEPTOR"/>
    <property type="match status" value="1"/>
</dbReference>
<dbReference type="GO" id="GO:0015344">
    <property type="term" value="F:siderophore uptake transmembrane transporter activity"/>
    <property type="evidence" value="ECO:0007669"/>
    <property type="project" value="TreeGrafter"/>
</dbReference>
<dbReference type="InterPro" id="IPR023997">
    <property type="entry name" value="TonB-dep_OMP_SusC/RagA_CS"/>
</dbReference>
<dbReference type="InterPro" id="IPR008969">
    <property type="entry name" value="CarboxyPept-like_regulatory"/>
</dbReference>
<comment type="subcellular location">
    <subcellularLocation>
        <location evidence="2">Cell outer membrane</location>
        <topology evidence="2">Multi-pass membrane protein</topology>
    </subcellularLocation>
</comment>
<keyword evidence="2" id="KW-0812">Transmembrane</keyword>
<evidence type="ECO:0000313" key="4">
    <source>
        <dbReference type="EMBL" id="KAA5465802.1"/>
    </source>
</evidence>
<organism evidence="4 5">
    <name type="scientific">Bacteroides caccae</name>
    <dbReference type="NCBI Taxonomy" id="47678"/>
    <lineage>
        <taxon>Bacteria</taxon>
        <taxon>Pseudomonadati</taxon>
        <taxon>Bacteroidota</taxon>
        <taxon>Bacteroidia</taxon>
        <taxon>Bacteroidales</taxon>
        <taxon>Bacteroidaceae</taxon>
        <taxon>Bacteroides</taxon>
    </lineage>
</organism>
<comment type="caution">
    <text evidence="4">The sequence shown here is derived from an EMBL/GenBank/DDBJ whole genome shotgun (WGS) entry which is preliminary data.</text>
</comment>
<comment type="similarity">
    <text evidence="2">Belongs to the TonB-dependent receptor family.</text>
</comment>
<dbReference type="AlphaFoldDB" id="A0A6L3KZ57"/>
<keyword evidence="2" id="KW-1134">Transmembrane beta strand</keyword>
<dbReference type="InterPro" id="IPR012910">
    <property type="entry name" value="Plug_dom"/>
</dbReference>
<dbReference type="NCBIfam" id="TIGR04057">
    <property type="entry name" value="SusC_RagA_signa"/>
    <property type="match status" value="1"/>
</dbReference>
<dbReference type="GO" id="GO:0044718">
    <property type="term" value="P:siderophore transmembrane transport"/>
    <property type="evidence" value="ECO:0007669"/>
    <property type="project" value="TreeGrafter"/>
</dbReference>
<evidence type="ECO:0000313" key="5">
    <source>
        <dbReference type="Proteomes" id="UP000475905"/>
    </source>
</evidence>
<gene>
    <name evidence="4" type="ORF">F2Y36_02130</name>
</gene>
<dbReference type="PANTHER" id="PTHR30069:SF29">
    <property type="entry name" value="HEMOGLOBIN AND HEMOGLOBIN-HAPTOGLOBIN-BINDING PROTEIN 1-RELATED"/>
    <property type="match status" value="1"/>
</dbReference>
<dbReference type="NCBIfam" id="TIGR04056">
    <property type="entry name" value="OMP_RagA_SusC"/>
    <property type="match status" value="1"/>
</dbReference>
<feature type="domain" description="TonB-dependent receptor plug" evidence="3">
    <location>
        <begin position="127"/>
        <end position="225"/>
    </location>
</feature>
<dbReference type="RefSeq" id="WP_122118103.1">
    <property type="nucleotide sequence ID" value="NZ_CAXSJX010000023.1"/>
</dbReference>
<dbReference type="Proteomes" id="UP000475905">
    <property type="component" value="Unassembled WGS sequence"/>
</dbReference>
<dbReference type="GO" id="GO:0009279">
    <property type="term" value="C:cell outer membrane"/>
    <property type="evidence" value="ECO:0007669"/>
    <property type="project" value="UniProtKB-SubCell"/>
</dbReference>
<keyword evidence="2" id="KW-0472">Membrane</keyword>
<dbReference type="SUPFAM" id="SSF56935">
    <property type="entry name" value="Porins"/>
    <property type="match status" value="1"/>
</dbReference>
<dbReference type="Gene3D" id="2.170.130.10">
    <property type="entry name" value="TonB-dependent receptor, plug domain"/>
    <property type="match status" value="1"/>
</dbReference>
<dbReference type="Pfam" id="PF13715">
    <property type="entry name" value="CarbopepD_reg_2"/>
    <property type="match status" value="1"/>
</dbReference>
<accession>A0A6L3KZ57</accession>